<feature type="domain" description="Metallo-beta-lactamase" evidence="11">
    <location>
        <begin position="38"/>
        <end position="235"/>
    </location>
</feature>
<keyword evidence="1 9" id="KW-0963">Cytoplasm</keyword>
<evidence type="ECO:0000256" key="7">
    <source>
        <dbReference type="ARBA" id="ARBA00022839"/>
    </source>
</evidence>
<keyword evidence="7 9" id="KW-0269">Exonuclease</keyword>
<comment type="function">
    <text evidence="9">An RNase that has 5'-3' exonuclease and possibly endonuclease activity. Involved in maturation of rRNA and in some organisms also mRNA maturation and/or decay.</text>
</comment>
<dbReference type="PANTHER" id="PTHR43694:SF1">
    <property type="entry name" value="RIBONUCLEASE J"/>
    <property type="match status" value="1"/>
</dbReference>
<keyword evidence="4 9" id="KW-0255">Endonuclease</keyword>
<feature type="region of interest" description="Disordered" evidence="10">
    <location>
        <begin position="586"/>
        <end position="665"/>
    </location>
</feature>
<proteinExistence type="inferred from homology"/>
<feature type="region of interest" description="Disordered" evidence="10">
    <location>
        <begin position="1"/>
        <end position="26"/>
    </location>
</feature>
<dbReference type="Pfam" id="PF00753">
    <property type="entry name" value="Lactamase_B"/>
    <property type="match status" value="1"/>
</dbReference>
<dbReference type="EMBL" id="CP098611">
    <property type="protein sequence ID" value="USR92088.1"/>
    <property type="molecule type" value="Genomic_DNA"/>
</dbReference>
<dbReference type="CDD" id="cd07714">
    <property type="entry name" value="RNaseJ_MBL-fold"/>
    <property type="match status" value="1"/>
</dbReference>
<accession>A0ABY5AVE7</accession>
<dbReference type="EC" id="3.1.-.-" evidence="9"/>
<keyword evidence="13" id="KW-1185">Reference proteome</keyword>
<keyword evidence="9" id="KW-0698">rRNA processing</keyword>
<dbReference type="PROSITE" id="PS01292">
    <property type="entry name" value="UPF0036"/>
    <property type="match status" value="1"/>
</dbReference>
<keyword evidence="2 9" id="KW-0540">Nuclease</keyword>
<dbReference type="PANTHER" id="PTHR43694">
    <property type="entry name" value="RIBONUCLEASE J"/>
    <property type="match status" value="1"/>
</dbReference>
<comment type="subunit">
    <text evidence="9">Homodimer, may be a subunit of the RNA degradosome.</text>
</comment>
<evidence type="ECO:0000256" key="8">
    <source>
        <dbReference type="ARBA" id="ARBA00022884"/>
    </source>
</evidence>
<evidence type="ECO:0000256" key="2">
    <source>
        <dbReference type="ARBA" id="ARBA00022722"/>
    </source>
</evidence>
<evidence type="ECO:0000256" key="3">
    <source>
        <dbReference type="ARBA" id="ARBA00022723"/>
    </source>
</evidence>
<comment type="similarity">
    <text evidence="9">Belongs to the metallo-beta-lactamase superfamily. RNA-metabolizing metallo-beta-lactamase-like family. Bacterial RNase J subfamily.</text>
</comment>
<evidence type="ECO:0000256" key="9">
    <source>
        <dbReference type="HAMAP-Rule" id="MF_01491"/>
    </source>
</evidence>
<evidence type="ECO:0000256" key="10">
    <source>
        <dbReference type="SAM" id="MobiDB-lite"/>
    </source>
</evidence>
<dbReference type="InterPro" id="IPR004613">
    <property type="entry name" value="RNase_J"/>
</dbReference>
<keyword evidence="5 9" id="KW-0378">Hydrolase</keyword>
<dbReference type="InterPro" id="IPR001587">
    <property type="entry name" value="RNase_J_CS"/>
</dbReference>
<dbReference type="SUPFAM" id="SSF56281">
    <property type="entry name" value="Metallo-hydrolase/oxidoreductase"/>
    <property type="match status" value="1"/>
</dbReference>
<feature type="compositionally biased region" description="Polar residues" evidence="10">
    <location>
        <begin position="11"/>
        <end position="25"/>
    </location>
</feature>
<comment type="subcellular location">
    <subcellularLocation>
        <location evidence="9">Cytoplasm</location>
    </subcellularLocation>
</comment>
<evidence type="ECO:0000313" key="13">
    <source>
        <dbReference type="Proteomes" id="UP001056708"/>
    </source>
</evidence>
<dbReference type="InterPro" id="IPR011108">
    <property type="entry name" value="RMMBL"/>
</dbReference>
<evidence type="ECO:0000256" key="1">
    <source>
        <dbReference type="ARBA" id="ARBA00022490"/>
    </source>
</evidence>
<dbReference type="SMART" id="SM00849">
    <property type="entry name" value="Lactamase_B"/>
    <property type="match status" value="1"/>
</dbReference>
<name>A0ABY5AVE7_9CYAN</name>
<dbReference type="NCBIfam" id="TIGR00649">
    <property type="entry name" value="MG423"/>
    <property type="match status" value="1"/>
</dbReference>
<dbReference type="InterPro" id="IPR042173">
    <property type="entry name" value="RNase_J_2"/>
</dbReference>
<dbReference type="Pfam" id="PF17770">
    <property type="entry name" value="RNase_J_C"/>
    <property type="match status" value="1"/>
</dbReference>
<dbReference type="InterPro" id="IPR030854">
    <property type="entry name" value="RNase_J_bac"/>
</dbReference>
<dbReference type="InterPro" id="IPR055132">
    <property type="entry name" value="RNase_J_b_CASP"/>
</dbReference>
<dbReference type="Pfam" id="PF22505">
    <property type="entry name" value="RNase_J_b_CASP"/>
    <property type="match status" value="1"/>
</dbReference>
<dbReference type="InterPro" id="IPR041636">
    <property type="entry name" value="RNase_J_C"/>
</dbReference>
<dbReference type="Proteomes" id="UP001056708">
    <property type="component" value="Chromosome"/>
</dbReference>
<feature type="compositionally biased region" description="Basic residues" evidence="10">
    <location>
        <begin position="650"/>
        <end position="659"/>
    </location>
</feature>
<evidence type="ECO:0000256" key="6">
    <source>
        <dbReference type="ARBA" id="ARBA00022833"/>
    </source>
</evidence>
<dbReference type="InterPro" id="IPR036866">
    <property type="entry name" value="RibonucZ/Hydroxyglut_hydro"/>
</dbReference>
<dbReference type="Pfam" id="PF07521">
    <property type="entry name" value="RMMBL"/>
    <property type="match status" value="1"/>
</dbReference>
<dbReference type="HAMAP" id="MF_01491">
    <property type="entry name" value="RNase_J_bact"/>
    <property type="match status" value="1"/>
</dbReference>
<feature type="compositionally biased region" description="Low complexity" evidence="10">
    <location>
        <begin position="616"/>
        <end position="629"/>
    </location>
</feature>
<dbReference type="Gene3D" id="3.40.50.10710">
    <property type="entry name" value="Metallo-hydrolase/oxidoreductase"/>
    <property type="match status" value="1"/>
</dbReference>
<evidence type="ECO:0000259" key="11">
    <source>
        <dbReference type="SMART" id="SM00849"/>
    </source>
</evidence>
<gene>
    <name evidence="9" type="primary">rnj</name>
    <name evidence="12" type="ORF">NEA10_05025</name>
</gene>
<keyword evidence="6" id="KW-0862">Zinc</keyword>
<organism evidence="12 13">
    <name type="scientific">Phormidium yuhuli AB48</name>
    <dbReference type="NCBI Taxonomy" id="2940671"/>
    <lineage>
        <taxon>Bacteria</taxon>
        <taxon>Bacillati</taxon>
        <taxon>Cyanobacteriota</taxon>
        <taxon>Cyanophyceae</taxon>
        <taxon>Oscillatoriophycideae</taxon>
        <taxon>Oscillatoriales</taxon>
        <taxon>Oscillatoriaceae</taxon>
        <taxon>Phormidium</taxon>
        <taxon>Phormidium yuhuli</taxon>
    </lineage>
</organism>
<feature type="compositionally biased region" description="Basic residues" evidence="10">
    <location>
        <begin position="1"/>
        <end position="10"/>
    </location>
</feature>
<keyword evidence="8 9" id="KW-0694">RNA-binding</keyword>
<evidence type="ECO:0000313" key="12">
    <source>
        <dbReference type="EMBL" id="USR92088.1"/>
    </source>
</evidence>
<sequence>MPSKQIRSRKSQSAPSQNGGDQSSPLKVIPLGGLHEIGKNTCVFEYEDEIVLVDSGLAFPTDAMHGVNIVLPDIAYLKENAHKIKGMVVTHGHEDHIGGIPYHLKQFDIPVIYGPRLALALLGGKLDEAGIRNKTELRTVQPRDTITLGEHFSFEFIRNTHSMADSFTLAVTTPVGVVIFTGDFKFDHTPVDGENFDIQRLAEYGEKGVLCLFSDSTNAETPGLCPSERSVYPNLDRVFSQAEGRLMVTTFASSVHRVNMILDLAQKHGRSVAVVGRSMLNVISHARNLGYVKCEDSLFKSIQEARNLPDKDVLILTTGSQGEPMAALSRISRREHRQIQIKPGDTVVFSANPIPGNVISVVNTIDRLMMQGANVIYGRHQGIHVSGHGCQEDHKLMLALTQPKFFVPVHGEHRMLIKHSQTAQMMGVPAENMLIIDNGHVVELRPDSISLGGNVQAGIELVDSSHSGTVQDKVLKERQQLAEDGVVTTAVAVGWDGKLVSKPEVYIRGVATGVDDQSLQEKVVETLQTILDERWDHYNNSDNGSVSVDWSGLKSRLERELLRTIRRELRCEPLLVFMFQPPTDANYQPETQSSSSLVTSHSSNGRGRSGSRKPAKTTPKPTPQVKQATDTSGEKAPETPKTTLDSEKRNHTRRRRTRPTARAAS</sequence>
<dbReference type="Gene3D" id="3.10.20.580">
    <property type="match status" value="1"/>
</dbReference>
<reference evidence="12" key="1">
    <citation type="submission" date="2022-06" db="EMBL/GenBank/DDBJ databases">
        <title>Genome sequence of Phormidium yuhuli AB48 isolated from an industrial photobioreactor environment.</title>
        <authorList>
            <person name="Qiu Y."/>
            <person name="Noonan A.J.C."/>
            <person name="Dofher K."/>
            <person name="Koch M."/>
            <person name="Kieft B."/>
            <person name="Lin X."/>
            <person name="Ziels R.M."/>
            <person name="Hallam S.J."/>
        </authorList>
    </citation>
    <scope>NUCLEOTIDE SEQUENCE</scope>
    <source>
        <strain evidence="12">AB48</strain>
    </source>
</reference>
<feature type="compositionally biased region" description="Low complexity" evidence="10">
    <location>
        <begin position="593"/>
        <end position="606"/>
    </location>
</feature>
<feature type="compositionally biased region" description="Basic and acidic residues" evidence="10">
    <location>
        <begin position="632"/>
        <end position="649"/>
    </location>
</feature>
<dbReference type="RefSeq" id="WP_252664164.1">
    <property type="nucleotide sequence ID" value="NZ_CP098611.1"/>
</dbReference>
<protein>
    <recommendedName>
        <fullName evidence="9">Ribonuclease J</fullName>
        <shortName evidence="9">RNase J</shortName>
        <ecNumber evidence="9">3.1.-.-</ecNumber>
    </recommendedName>
</protein>
<evidence type="ECO:0000256" key="4">
    <source>
        <dbReference type="ARBA" id="ARBA00022759"/>
    </source>
</evidence>
<evidence type="ECO:0000256" key="5">
    <source>
        <dbReference type="ARBA" id="ARBA00022801"/>
    </source>
</evidence>
<keyword evidence="3" id="KW-0479">Metal-binding</keyword>
<feature type="binding site" evidence="9">
    <location>
        <begin position="384"/>
        <end position="388"/>
    </location>
    <ligand>
        <name>substrate</name>
    </ligand>
</feature>
<dbReference type="InterPro" id="IPR001279">
    <property type="entry name" value="Metallo-B-lactamas"/>
</dbReference>
<dbReference type="Gene3D" id="3.60.15.10">
    <property type="entry name" value="Ribonuclease Z/Hydroxyacylglutathione hydrolase-like"/>
    <property type="match status" value="1"/>
</dbReference>